<dbReference type="EMBL" id="JWZT01002157">
    <property type="protein sequence ID" value="KII70209.1"/>
    <property type="molecule type" value="Genomic_DNA"/>
</dbReference>
<organism evidence="1 2">
    <name type="scientific">Thelohanellus kitauei</name>
    <name type="common">Myxosporean</name>
    <dbReference type="NCBI Taxonomy" id="669202"/>
    <lineage>
        <taxon>Eukaryota</taxon>
        <taxon>Metazoa</taxon>
        <taxon>Cnidaria</taxon>
        <taxon>Myxozoa</taxon>
        <taxon>Myxosporea</taxon>
        <taxon>Bivalvulida</taxon>
        <taxon>Platysporina</taxon>
        <taxon>Myxobolidae</taxon>
        <taxon>Thelohanellus</taxon>
    </lineage>
</organism>
<accession>A0A0C2IXV2</accession>
<dbReference type="AlphaFoldDB" id="A0A0C2IXV2"/>
<dbReference type="Proteomes" id="UP000031668">
    <property type="component" value="Unassembled WGS sequence"/>
</dbReference>
<keyword evidence="2" id="KW-1185">Reference proteome</keyword>
<evidence type="ECO:0000313" key="1">
    <source>
        <dbReference type="EMBL" id="KII70209.1"/>
    </source>
</evidence>
<evidence type="ECO:0000313" key="2">
    <source>
        <dbReference type="Proteomes" id="UP000031668"/>
    </source>
</evidence>
<name>A0A0C2IXV2_THEKT</name>
<reference evidence="1 2" key="1">
    <citation type="journal article" date="2014" name="Genome Biol. Evol.">
        <title>The genome of the myxosporean Thelohanellus kitauei shows adaptations to nutrient acquisition within its fish host.</title>
        <authorList>
            <person name="Yang Y."/>
            <person name="Xiong J."/>
            <person name="Zhou Z."/>
            <person name="Huo F."/>
            <person name="Miao W."/>
            <person name="Ran C."/>
            <person name="Liu Y."/>
            <person name="Zhang J."/>
            <person name="Feng J."/>
            <person name="Wang M."/>
            <person name="Wang M."/>
            <person name="Wang L."/>
            <person name="Yao B."/>
        </authorList>
    </citation>
    <scope>NUCLEOTIDE SEQUENCE [LARGE SCALE GENOMIC DNA]</scope>
    <source>
        <strain evidence="1">Wuqing</strain>
    </source>
</reference>
<gene>
    <name evidence="1" type="ORF">RF11_00850</name>
</gene>
<proteinExistence type="predicted"/>
<protein>
    <submittedName>
        <fullName evidence="1">Uncharacterized protein</fullName>
    </submittedName>
</protein>
<sequence length="243" mass="28260">MDNASDYESEDCRFESCLARFLILRENKSGFAGKPFLILSHESSEIKVRKTQDEIKVESPQASPRKLKSAMTLFSNPSVTRVRQDFVEYFLNPFFKYADTTYSDTSTNICHLGAEYLKTWTLNLINNYQISEFVEFDIAILRNELELVEPWLSADEYIKIKPQNVNTVVYQVADDPFATKENGKYILVFPFYLIYRKQIDGKKSKTTVKMYCDPTEYPNSILSWRIMEPAHILHLMVLNEPGN</sequence>
<dbReference type="OrthoDB" id="8300451at2759"/>
<comment type="caution">
    <text evidence="1">The sequence shown here is derived from an EMBL/GenBank/DDBJ whole genome shotgun (WGS) entry which is preliminary data.</text>
</comment>